<keyword evidence="8" id="KW-0443">Lipid metabolism</keyword>
<dbReference type="InterPro" id="IPR003835">
    <property type="entry name" value="Glyco_trans_19"/>
</dbReference>
<dbReference type="PANTHER" id="PTHR30372">
    <property type="entry name" value="LIPID-A-DISACCHARIDE SYNTHASE"/>
    <property type="match status" value="1"/>
</dbReference>
<protein>
    <recommendedName>
        <fullName evidence="3 10">Lipid-A-disaccharide synthase</fullName>
        <ecNumber evidence="2 10">2.4.1.182</ecNumber>
    </recommendedName>
</protein>
<evidence type="ECO:0000256" key="6">
    <source>
        <dbReference type="ARBA" id="ARBA00022676"/>
    </source>
</evidence>
<dbReference type="RefSeq" id="WP_121010547.1">
    <property type="nucleotide sequence ID" value="NZ_RCCJ01000001.1"/>
</dbReference>
<keyword evidence="4" id="KW-0444">Lipid biosynthesis</keyword>
<evidence type="ECO:0000256" key="8">
    <source>
        <dbReference type="ARBA" id="ARBA00023098"/>
    </source>
</evidence>
<dbReference type="Proteomes" id="UP000267841">
    <property type="component" value="Unassembled WGS sequence"/>
</dbReference>
<gene>
    <name evidence="11" type="ORF">BCF55_0890</name>
</gene>
<dbReference type="OrthoDB" id="9801642at2"/>
<reference evidence="11 12" key="1">
    <citation type="submission" date="2018-10" db="EMBL/GenBank/DDBJ databases">
        <title>Genomic Encyclopedia of Archaeal and Bacterial Type Strains, Phase II (KMG-II): from individual species to whole genera.</title>
        <authorList>
            <person name="Goeker M."/>
        </authorList>
    </citation>
    <scope>NUCLEOTIDE SEQUENCE [LARGE SCALE GENOMIC DNA]</scope>
    <source>
        <strain evidence="11 12">DSM 16510</strain>
    </source>
</reference>
<keyword evidence="5" id="KW-0441">Lipid A biosynthesis</keyword>
<sequence length="372" mass="42720">MSVKVFLSVGDISAANYLYEILKEGFEDFEFLGITNTRLESIGIKSVGQISELSVVGIAEVLPRLLKIRRLYKRSIEVLRDCDVLIACDAPGFNLRLIKEARRMGVEKVVYFISPQVWAWKPGRAKIIAEYVDDLIVILPFEVEIYRNFESGKFKVHYVGHPLVDMVKPSVSREEFYRILGIDEEPVNLMPGSRWGEVKRHSSILKEVVKNLQGRVKDFILPTFEDFREYIEDSFSGLPVKVITDRDVSYPSYNSMFYSKLSIVASGTSSLEAALAYNPHIVFYSLNPLTYMLARFLVRVEYVSLPNLILNEEVIPELINKSPSQITRAAITLLEEDKERERMRYRFGELKSRLGGKEVIVRLRSLFRELLG</sequence>
<dbReference type="EMBL" id="RCCJ01000001">
    <property type="protein sequence ID" value="RLJ70613.1"/>
    <property type="molecule type" value="Genomic_DNA"/>
</dbReference>
<evidence type="ECO:0000256" key="3">
    <source>
        <dbReference type="ARBA" id="ARBA00020902"/>
    </source>
</evidence>
<evidence type="ECO:0000313" key="12">
    <source>
        <dbReference type="Proteomes" id="UP000267841"/>
    </source>
</evidence>
<dbReference type="Pfam" id="PF02684">
    <property type="entry name" value="LpxB"/>
    <property type="match status" value="1"/>
</dbReference>
<dbReference type="SUPFAM" id="SSF53756">
    <property type="entry name" value="UDP-Glycosyltransferase/glycogen phosphorylase"/>
    <property type="match status" value="1"/>
</dbReference>
<proteinExistence type="predicted"/>
<evidence type="ECO:0000256" key="9">
    <source>
        <dbReference type="ARBA" id="ARBA00048975"/>
    </source>
</evidence>
<comment type="caution">
    <text evidence="11">The sequence shown here is derived from an EMBL/GenBank/DDBJ whole genome shotgun (WGS) entry which is preliminary data.</text>
</comment>
<evidence type="ECO:0000313" key="11">
    <source>
        <dbReference type="EMBL" id="RLJ70613.1"/>
    </source>
</evidence>
<accession>A0A497XUP5</accession>
<dbReference type="NCBIfam" id="TIGR00215">
    <property type="entry name" value="lpxB"/>
    <property type="match status" value="1"/>
</dbReference>
<dbReference type="AlphaFoldDB" id="A0A497XUP5"/>
<dbReference type="EC" id="2.4.1.182" evidence="2 10"/>
<evidence type="ECO:0000256" key="4">
    <source>
        <dbReference type="ARBA" id="ARBA00022516"/>
    </source>
</evidence>
<evidence type="ECO:0000256" key="2">
    <source>
        <dbReference type="ARBA" id="ARBA00012687"/>
    </source>
</evidence>
<dbReference type="GO" id="GO:0016020">
    <property type="term" value="C:membrane"/>
    <property type="evidence" value="ECO:0007669"/>
    <property type="project" value="GOC"/>
</dbReference>
<evidence type="ECO:0000256" key="1">
    <source>
        <dbReference type="ARBA" id="ARBA00002056"/>
    </source>
</evidence>
<evidence type="ECO:0000256" key="10">
    <source>
        <dbReference type="NCBIfam" id="TIGR00215"/>
    </source>
</evidence>
<dbReference type="PANTHER" id="PTHR30372:SF4">
    <property type="entry name" value="LIPID-A-DISACCHARIDE SYNTHASE, MITOCHONDRIAL-RELATED"/>
    <property type="match status" value="1"/>
</dbReference>
<comment type="catalytic activity">
    <reaction evidence="9">
        <text>a lipid X + a UDP-2-N,3-O-bis[(3R)-3-hydroxyacyl]-alpha-D-glucosamine = a lipid A disaccharide + UDP + H(+)</text>
        <dbReference type="Rhea" id="RHEA:67828"/>
        <dbReference type="ChEBI" id="CHEBI:15378"/>
        <dbReference type="ChEBI" id="CHEBI:58223"/>
        <dbReference type="ChEBI" id="CHEBI:137748"/>
        <dbReference type="ChEBI" id="CHEBI:176338"/>
        <dbReference type="ChEBI" id="CHEBI:176343"/>
        <dbReference type="EC" id="2.4.1.182"/>
    </reaction>
</comment>
<dbReference type="GO" id="GO:0005543">
    <property type="term" value="F:phospholipid binding"/>
    <property type="evidence" value="ECO:0007669"/>
    <property type="project" value="TreeGrafter"/>
</dbReference>
<organism evidence="11 12">
    <name type="scientific">Hydrogenivirga caldilitoris</name>
    <dbReference type="NCBI Taxonomy" id="246264"/>
    <lineage>
        <taxon>Bacteria</taxon>
        <taxon>Pseudomonadati</taxon>
        <taxon>Aquificota</taxon>
        <taxon>Aquificia</taxon>
        <taxon>Aquificales</taxon>
        <taxon>Aquificaceae</taxon>
        <taxon>Hydrogenivirga</taxon>
    </lineage>
</organism>
<dbReference type="GO" id="GO:0009245">
    <property type="term" value="P:lipid A biosynthetic process"/>
    <property type="evidence" value="ECO:0007669"/>
    <property type="project" value="UniProtKB-UniRule"/>
</dbReference>
<dbReference type="GO" id="GO:0008915">
    <property type="term" value="F:lipid-A-disaccharide synthase activity"/>
    <property type="evidence" value="ECO:0007669"/>
    <property type="project" value="UniProtKB-UniRule"/>
</dbReference>
<comment type="function">
    <text evidence="1">Condensation of UDP-2,3-diacylglucosamine and 2,3-diacylglucosamine-1-phosphate to form lipid A disaccharide, a precursor of lipid A, a phosphorylated glycolipid that anchors the lipopolysaccharide to the outer membrane of the cell.</text>
</comment>
<evidence type="ECO:0000256" key="7">
    <source>
        <dbReference type="ARBA" id="ARBA00022679"/>
    </source>
</evidence>
<keyword evidence="6" id="KW-0328">Glycosyltransferase</keyword>
<keyword evidence="7" id="KW-0808">Transferase</keyword>
<keyword evidence="12" id="KW-1185">Reference proteome</keyword>
<evidence type="ECO:0000256" key="5">
    <source>
        <dbReference type="ARBA" id="ARBA00022556"/>
    </source>
</evidence>
<name>A0A497XUP5_9AQUI</name>